<dbReference type="AlphaFoldDB" id="H8KYY0"/>
<evidence type="ECO:0000256" key="3">
    <source>
        <dbReference type="ARBA" id="ARBA00022553"/>
    </source>
</evidence>
<evidence type="ECO:0000256" key="6">
    <source>
        <dbReference type="ARBA" id="ARBA00022777"/>
    </source>
</evidence>
<keyword evidence="4" id="KW-0808">Transferase</keyword>
<evidence type="ECO:0000256" key="2">
    <source>
        <dbReference type="ARBA" id="ARBA00012438"/>
    </source>
</evidence>
<dbReference type="Pfam" id="PF02518">
    <property type="entry name" value="HATPase_c"/>
    <property type="match status" value="1"/>
</dbReference>
<evidence type="ECO:0000313" key="11">
    <source>
        <dbReference type="Proteomes" id="UP000005234"/>
    </source>
</evidence>
<evidence type="ECO:0000259" key="9">
    <source>
        <dbReference type="PROSITE" id="PS50109"/>
    </source>
</evidence>
<evidence type="ECO:0000256" key="1">
    <source>
        <dbReference type="ARBA" id="ARBA00000085"/>
    </source>
</evidence>
<gene>
    <name evidence="10" type="ordered locus">Fraau_2667</name>
</gene>
<dbReference type="SMART" id="SM00387">
    <property type="entry name" value="HATPase_c"/>
    <property type="match status" value="1"/>
</dbReference>
<dbReference type="Gene3D" id="3.30.565.10">
    <property type="entry name" value="Histidine kinase-like ATPase, C-terminal domain"/>
    <property type="match status" value="1"/>
</dbReference>
<dbReference type="Gene3D" id="6.10.340.10">
    <property type="match status" value="1"/>
</dbReference>
<protein>
    <recommendedName>
        <fullName evidence="2">histidine kinase</fullName>
        <ecNumber evidence="2">2.7.13.3</ecNumber>
    </recommendedName>
</protein>
<dbReference type="InterPro" id="IPR050428">
    <property type="entry name" value="TCS_sensor_his_kinase"/>
</dbReference>
<dbReference type="CDD" id="cd00082">
    <property type="entry name" value="HisKA"/>
    <property type="match status" value="1"/>
</dbReference>
<comment type="catalytic activity">
    <reaction evidence="1">
        <text>ATP + protein L-histidine = ADP + protein N-phospho-L-histidine.</text>
        <dbReference type="EC" id="2.7.13.3"/>
    </reaction>
</comment>
<dbReference type="OrthoDB" id="6735159at2"/>
<dbReference type="InterPro" id="IPR003661">
    <property type="entry name" value="HisK_dim/P_dom"/>
</dbReference>
<feature type="domain" description="Histidine kinase" evidence="9">
    <location>
        <begin position="445"/>
        <end position="664"/>
    </location>
</feature>
<dbReference type="SUPFAM" id="SSF47384">
    <property type="entry name" value="Homodimeric domain of signal transducing histidine kinase"/>
    <property type="match status" value="1"/>
</dbReference>
<feature type="transmembrane region" description="Helical" evidence="8">
    <location>
        <begin position="353"/>
        <end position="376"/>
    </location>
</feature>
<dbReference type="EMBL" id="CP003350">
    <property type="protein sequence ID" value="AFC87010.1"/>
    <property type="molecule type" value="Genomic_DNA"/>
</dbReference>
<name>H8KYY0_FRAAD</name>
<evidence type="ECO:0000256" key="4">
    <source>
        <dbReference type="ARBA" id="ARBA00022679"/>
    </source>
</evidence>
<keyword evidence="8" id="KW-0472">Membrane</keyword>
<dbReference type="Proteomes" id="UP000005234">
    <property type="component" value="Chromosome"/>
</dbReference>
<dbReference type="GO" id="GO:0000155">
    <property type="term" value="F:phosphorelay sensor kinase activity"/>
    <property type="evidence" value="ECO:0007669"/>
    <property type="project" value="InterPro"/>
</dbReference>
<dbReference type="EC" id="2.7.13.3" evidence="2"/>
<sequence length="675" mass="72702">MSLRRKLLWLALCTLVLPVTGWLYLRQMQGLLREGQAQALTAAARAVARGMLLDDSPLPTAERGWYLQTSLNPITVDGYADDWAPLTPWQQHPPGGDGQVLLAANGTQAYLFVSMPVSSRVRADSDDPRALQADHLVLALSDGTRWRRYLLASAAPGTVQAQGLDPPVEGLPETFSGQWQEDGTHWQVELALPLTTLLNGLGIGLHRGHGPGDPARADERPVFRLSPAISSELAELAPSGTRARVLSADGWVLGETGALRSARAEPGWLATLIYEVLLAGTIEPAELWMQDAPRLPLPAAIAQGRASVRWHYGETRGSTVLSVAVPILRGGKLQSVLLIEQVSSAMPLMANKALLELLLSSLAAMLLAGGILLVFATRLSWRLRRLSHAIRRVELNDGRYAGSLSLGASALTASEDEIGELARRFEALFGMIDGYTSYLRTLASKLSHELNTPLAIVKSSLDNLELVLPSPLPPGGEAYLSRARDGLARLSHLVRAMSESSRVEQAIASTDLEDIELGALVGGCVEAYRGLVGPRQLECQLPPVPVFLHGAPELIAQALDKLFDNALSFSPESGWIRLSLRRYEDEILLEVANRGPLLPEGLGVQLFGSLVSQRNNAAPGEAPHLGLGLYVVKLVCEFHRGRATARNLADGSGVAFTMHLRSLPRTRLAGSDSGH</sequence>
<dbReference type="eggNOG" id="COG2205">
    <property type="taxonomic scope" value="Bacteria"/>
</dbReference>
<keyword evidence="7 8" id="KW-1133">Transmembrane helix</keyword>
<keyword evidence="5 8" id="KW-0812">Transmembrane</keyword>
<keyword evidence="3" id="KW-0597">Phosphoprotein</keyword>
<dbReference type="PANTHER" id="PTHR45436:SF5">
    <property type="entry name" value="SENSOR HISTIDINE KINASE TRCS"/>
    <property type="match status" value="1"/>
</dbReference>
<dbReference type="InterPro" id="IPR003594">
    <property type="entry name" value="HATPase_dom"/>
</dbReference>
<dbReference type="PANTHER" id="PTHR45436">
    <property type="entry name" value="SENSOR HISTIDINE KINASE YKOH"/>
    <property type="match status" value="1"/>
</dbReference>
<accession>H8KYY0</accession>
<dbReference type="InterPro" id="IPR036097">
    <property type="entry name" value="HisK_dim/P_sf"/>
</dbReference>
<proteinExistence type="predicted"/>
<dbReference type="RefSeq" id="WP_014404013.1">
    <property type="nucleotide sequence ID" value="NC_017033.1"/>
</dbReference>
<evidence type="ECO:0000313" key="10">
    <source>
        <dbReference type="EMBL" id="AFC87010.1"/>
    </source>
</evidence>
<evidence type="ECO:0000256" key="7">
    <source>
        <dbReference type="ARBA" id="ARBA00022989"/>
    </source>
</evidence>
<evidence type="ECO:0000256" key="5">
    <source>
        <dbReference type="ARBA" id="ARBA00022692"/>
    </source>
</evidence>
<dbReference type="InterPro" id="IPR036890">
    <property type="entry name" value="HATPase_C_sf"/>
</dbReference>
<dbReference type="Gene3D" id="1.10.287.130">
    <property type="match status" value="1"/>
</dbReference>
<dbReference type="HOGENOM" id="CLU_382958_0_0_6"/>
<reference evidence="10" key="1">
    <citation type="submission" date="2012-02" db="EMBL/GenBank/DDBJ databases">
        <title>The complete genome of Frateuria aurantia DSM 6220.</title>
        <authorList>
            <consortium name="US DOE Joint Genome Institute (JGI-PGF)"/>
            <person name="Lucas S."/>
            <person name="Copeland A."/>
            <person name="Lapidus A."/>
            <person name="Glavina del Rio T."/>
            <person name="Dalin E."/>
            <person name="Tice H."/>
            <person name="Bruce D."/>
            <person name="Goodwin L."/>
            <person name="Pitluck S."/>
            <person name="Peters L."/>
            <person name="Ovchinnikova G."/>
            <person name="Teshima H."/>
            <person name="Kyrpides N."/>
            <person name="Mavromatis K."/>
            <person name="Ivanova N."/>
            <person name="Brettin T."/>
            <person name="Detter J.C."/>
            <person name="Han C."/>
            <person name="Larimer F."/>
            <person name="Land M."/>
            <person name="Hauser L."/>
            <person name="Markowitz V."/>
            <person name="Cheng J.-F."/>
            <person name="Hugenholtz P."/>
            <person name="Woyke T."/>
            <person name="Wu D."/>
            <person name="Brambilla E."/>
            <person name="Klenk H.-P."/>
            <person name="Eisen J.A."/>
        </authorList>
    </citation>
    <scope>NUCLEOTIDE SEQUENCE</scope>
    <source>
        <strain evidence="10">DSM 6220</strain>
    </source>
</reference>
<evidence type="ECO:0000256" key="8">
    <source>
        <dbReference type="SAM" id="Phobius"/>
    </source>
</evidence>
<organism evidence="10 11">
    <name type="scientific">Frateuria aurantia (strain ATCC 33424 / DSM 6220 / KCTC 2777 / LMG 1558 / NBRC 3245 / NCIMB 13370)</name>
    <name type="common">Acetobacter aurantius</name>
    <dbReference type="NCBI Taxonomy" id="767434"/>
    <lineage>
        <taxon>Bacteria</taxon>
        <taxon>Pseudomonadati</taxon>
        <taxon>Pseudomonadota</taxon>
        <taxon>Gammaproteobacteria</taxon>
        <taxon>Lysobacterales</taxon>
        <taxon>Rhodanobacteraceae</taxon>
        <taxon>Frateuria</taxon>
    </lineage>
</organism>
<dbReference type="SMART" id="SM00388">
    <property type="entry name" value="HisKA"/>
    <property type="match status" value="1"/>
</dbReference>
<dbReference type="InterPro" id="IPR005467">
    <property type="entry name" value="His_kinase_dom"/>
</dbReference>
<dbReference type="Pfam" id="PF00512">
    <property type="entry name" value="HisKA"/>
    <property type="match status" value="1"/>
</dbReference>
<keyword evidence="11" id="KW-1185">Reference proteome</keyword>
<dbReference type="KEGG" id="fau:Fraau_2667"/>
<dbReference type="PROSITE" id="PS50109">
    <property type="entry name" value="HIS_KIN"/>
    <property type="match status" value="1"/>
</dbReference>
<dbReference type="STRING" id="767434.Fraau_2667"/>
<dbReference type="SUPFAM" id="SSF55874">
    <property type="entry name" value="ATPase domain of HSP90 chaperone/DNA topoisomerase II/histidine kinase"/>
    <property type="match status" value="1"/>
</dbReference>
<keyword evidence="6 10" id="KW-0418">Kinase</keyword>